<reference evidence="4 5" key="1">
    <citation type="submission" date="2010-12" db="EMBL/GenBank/DDBJ databases">
        <title>Complete sequence of Ethanoligenens harbinense YUAN-3.</title>
        <authorList>
            <person name="Lucas S."/>
            <person name="Copeland A."/>
            <person name="Lapidus A."/>
            <person name="Cheng J.-F."/>
            <person name="Bruce D."/>
            <person name="Goodwin L."/>
            <person name="Pitluck S."/>
            <person name="Chertkov O."/>
            <person name="Misra M."/>
            <person name="Detter J.C."/>
            <person name="Han C."/>
            <person name="Tapia R."/>
            <person name="Land M."/>
            <person name="Hauser L."/>
            <person name="Jeffries C."/>
            <person name="Kyrpides N."/>
            <person name="Ivanova N."/>
            <person name="Mikhailova N."/>
            <person name="Wang A."/>
            <person name="Mouttaki H."/>
            <person name="He Z."/>
            <person name="Zhou J."/>
            <person name="Hemme C.L."/>
            <person name="Woyke T."/>
        </authorList>
    </citation>
    <scope>NUCLEOTIDE SEQUENCE [LARGE SCALE GENOMIC DNA]</scope>
    <source>
        <strain evidence="5">DSM 18485 / JCM 12961 / CGMCC 1.5033 / YUAN-3</strain>
    </source>
</reference>
<evidence type="ECO:0000313" key="4">
    <source>
        <dbReference type="EMBL" id="ADU26087.1"/>
    </source>
</evidence>
<evidence type="ECO:0000259" key="3">
    <source>
        <dbReference type="Pfam" id="PF02357"/>
    </source>
</evidence>
<keyword evidence="2" id="KW-0812">Transmembrane</keyword>
<keyword evidence="2" id="KW-1133">Transmembrane helix</keyword>
<dbReference type="HOGENOM" id="CLU_067287_2_2_9"/>
<evidence type="ECO:0000313" key="5">
    <source>
        <dbReference type="Proteomes" id="UP000001551"/>
    </source>
</evidence>
<name>E6U923_ETHHY</name>
<proteinExistence type="predicted"/>
<dbReference type="AlphaFoldDB" id="E6U923"/>
<dbReference type="KEGG" id="eha:Ethha_0502"/>
<dbReference type="STRING" id="663278.Ethha_0502"/>
<dbReference type="RefSeq" id="WP_013484464.1">
    <property type="nucleotide sequence ID" value="NC_014828.1"/>
</dbReference>
<dbReference type="Gene3D" id="3.30.70.940">
    <property type="entry name" value="NusG, N-terminal domain"/>
    <property type="match status" value="1"/>
</dbReference>
<keyword evidence="2" id="KW-0472">Membrane</keyword>
<dbReference type="InterPro" id="IPR006645">
    <property type="entry name" value="NGN-like_dom"/>
</dbReference>
<dbReference type="eggNOG" id="COG0250">
    <property type="taxonomic scope" value="Bacteria"/>
</dbReference>
<dbReference type="EMBL" id="CP002400">
    <property type="protein sequence ID" value="ADU26087.1"/>
    <property type="molecule type" value="Genomic_DNA"/>
</dbReference>
<dbReference type="SUPFAM" id="SSF82679">
    <property type="entry name" value="N-utilization substance G protein NusG, N-terminal domain"/>
    <property type="match status" value="1"/>
</dbReference>
<keyword evidence="5" id="KW-1185">Reference proteome</keyword>
<keyword evidence="1" id="KW-0804">Transcription</keyword>
<gene>
    <name evidence="4" type="ordered locus">Ethha_0502</name>
</gene>
<dbReference type="InterPro" id="IPR036735">
    <property type="entry name" value="NGN_dom_sf"/>
</dbReference>
<organism evidence="4 5">
    <name type="scientific">Ethanoligenens harbinense (strain DSM 18485 / JCM 12961 / CGMCC 1.5033 / YUAN-3)</name>
    <dbReference type="NCBI Taxonomy" id="663278"/>
    <lineage>
        <taxon>Bacteria</taxon>
        <taxon>Bacillati</taxon>
        <taxon>Bacillota</taxon>
        <taxon>Clostridia</taxon>
        <taxon>Eubacteriales</taxon>
        <taxon>Oscillospiraceae</taxon>
        <taxon>Ethanoligenens</taxon>
    </lineage>
</organism>
<dbReference type="Proteomes" id="UP000001551">
    <property type="component" value="Chromosome"/>
</dbReference>
<dbReference type="Pfam" id="PF02357">
    <property type="entry name" value="NusG"/>
    <property type="match status" value="1"/>
</dbReference>
<protein>
    <submittedName>
        <fullName evidence="4">NGN domain-containing protein</fullName>
    </submittedName>
</protein>
<feature type="domain" description="NusG-like N-terminal" evidence="3">
    <location>
        <begin position="4"/>
        <end position="94"/>
    </location>
</feature>
<evidence type="ECO:0000256" key="1">
    <source>
        <dbReference type="ARBA" id="ARBA00023163"/>
    </source>
</evidence>
<dbReference type="GO" id="GO:0006354">
    <property type="term" value="P:DNA-templated transcription elongation"/>
    <property type="evidence" value="ECO:0007669"/>
    <property type="project" value="InterPro"/>
</dbReference>
<sequence>MSMYVLQVLSGAEKDVRAALLDQGIPAYAPEENRQIRSGGIWQTRPYLLFGGYVFVVVGNVCAMYYRIRRVPGVLRWLELHAGDATALLPDEEALIRRIGSQTFESHVRQLAGDTFEPVDGPLKEYADAGVRILYNRRQRRAFVFEPLSMMHNRCLRMSFTLIK</sequence>
<accession>E6U923</accession>
<feature type="transmembrane region" description="Helical" evidence="2">
    <location>
        <begin position="47"/>
        <end position="66"/>
    </location>
</feature>
<evidence type="ECO:0000256" key="2">
    <source>
        <dbReference type="SAM" id="Phobius"/>
    </source>
</evidence>